<keyword evidence="1" id="KW-0812">Transmembrane</keyword>
<proteinExistence type="predicted"/>
<accession>A0A4P9W0K2</accession>
<evidence type="ECO:0000313" key="3">
    <source>
        <dbReference type="Proteomes" id="UP000269721"/>
    </source>
</evidence>
<protein>
    <submittedName>
        <fullName evidence="2">Uncharacterized protein</fullName>
    </submittedName>
</protein>
<keyword evidence="1" id="KW-0472">Membrane</keyword>
<dbReference type="UniPathway" id="UPA00378"/>
<name>A0A4P9W0K2_9FUNG</name>
<dbReference type="Proteomes" id="UP000269721">
    <property type="component" value="Unassembled WGS sequence"/>
</dbReference>
<evidence type="ECO:0000313" key="2">
    <source>
        <dbReference type="EMBL" id="RKO85671.1"/>
    </source>
</evidence>
<feature type="transmembrane region" description="Helical" evidence="1">
    <location>
        <begin position="30"/>
        <end position="50"/>
    </location>
</feature>
<gene>
    <name evidence="2" type="ORF">BDK51DRAFT_22339</name>
</gene>
<dbReference type="EMBL" id="KZ998859">
    <property type="protein sequence ID" value="RKO85671.1"/>
    <property type="molecule type" value="Genomic_DNA"/>
</dbReference>
<evidence type="ECO:0000256" key="1">
    <source>
        <dbReference type="SAM" id="Phobius"/>
    </source>
</evidence>
<sequence>MPSGPPPDALASVSLTHVQYNADDPLGLPMAYASLVPIAILVSYGTLIAFRRDLATIILLLGQLVNEVVNYIAKKTFKESRPTGAVLGVGGAV</sequence>
<keyword evidence="3" id="KW-1185">Reference proteome</keyword>
<dbReference type="OrthoDB" id="302705at2759"/>
<dbReference type="AlphaFoldDB" id="A0A4P9W0K2"/>
<reference evidence="3" key="1">
    <citation type="journal article" date="2018" name="Nat. Microbiol.">
        <title>Leveraging single-cell genomics to expand the fungal tree of life.</title>
        <authorList>
            <person name="Ahrendt S.R."/>
            <person name="Quandt C.A."/>
            <person name="Ciobanu D."/>
            <person name="Clum A."/>
            <person name="Salamov A."/>
            <person name="Andreopoulos B."/>
            <person name="Cheng J.F."/>
            <person name="Woyke T."/>
            <person name="Pelin A."/>
            <person name="Henrissat B."/>
            <person name="Reynolds N.K."/>
            <person name="Benny G.L."/>
            <person name="Smith M.E."/>
            <person name="James T.Y."/>
            <person name="Grigoriev I.V."/>
        </authorList>
    </citation>
    <scope>NUCLEOTIDE SEQUENCE [LARGE SCALE GENOMIC DNA]</scope>
</reference>
<keyword evidence="1" id="KW-1133">Transmembrane helix</keyword>
<organism evidence="2 3">
    <name type="scientific">Blyttiomyces helicus</name>
    <dbReference type="NCBI Taxonomy" id="388810"/>
    <lineage>
        <taxon>Eukaryota</taxon>
        <taxon>Fungi</taxon>
        <taxon>Fungi incertae sedis</taxon>
        <taxon>Chytridiomycota</taxon>
        <taxon>Chytridiomycota incertae sedis</taxon>
        <taxon>Chytridiomycetes</taxon>
        <taxon>Chytridiomycetes incertae sedis</taxon>
        <taxon>Blyttiomyces</taxon>
    </lineage>
</organism>